<evidence type="ECO:0000313" key="3">
    <source>
        <dbReference type="Proteomes" id="UP000805614"/>
    </source>
</evidence>
<name>A0ABR7LJP6_9ACTN</name>
<accession>A0ABR7LJP6</accession>
<dbReference type="PANTHER" id="PTHR46889">
    <property type="entry name" value="TRANSPOSASE INSF FOR INSERTION SEQUENCE IS3B-RELATED"/>
    <property type="match status" value="1"/>
</dbReference>
<dbReference type="EMBL" id="JABVEC010000003">
    <property type="protein sequence ID" value="MBC6465076.1"/>
    <property type="molecule type" value="Genomic_DNA"/>
</dbReference>
<comment type="caution">
    <text evidence="2">The sequence shown here is derived from an EMBL/GenBank/DDBJ whole genome shotgun (WGS) entry which is preliminary data.</text>
</comment>
<dbReference type="Proteomes" id="UP000805614">
    <property type="component" value="Unassembled WGS sequence"/>
</dbReference>
<gene>
    <name evidence="2" type="ORF">HKK74_06160</name>
</gene>
<keyword evidence="3" id="KW-1185">Reference proteome</keyword>
<evidence type="ECO:0000256" key="1">
    <source>
        <dbReference type="SAM" id="MobiDB-lite"/>
    </source>
</evidence>
<proteinExistence type="predicted"/>
<evidence type="ECO:0000313" key="2">
    <source>
        <dbReference type="EMBL" id="MBC6465076.1"/>
    </source>
</evidence>
<dbReference type="InterPro" id="IPR050900">
    <property type="entry name" value="Transposase_IS3/IS150/IS904"/>
</dbReference>
<organism evidence="2 3">
    <name type="scientific">Actinomadura alba</name>
    <dbReference type="NCBI Taxonomy" id="406431"/>
    <lineage>
        <taxon>Bacteria</taxon>
        <taxon>Bacillati</taxon>
        <taxon>Actinomycetota</taxon>
        <taxon>Actinomycetes</taxon>
        <taxon>Streptosporangiales</taxon>
        <taxon>Thermomonosporaceae</taxon>
        <taxon>Actinomadura</taxon>
    </lineage>
</organism>
<dbReference type="PANTHER" id="PTHR46889:SF4">
    <property type="entry name" value="TRANSPOSASE INSO FOR INSERTION SEQUENCE ELEMENT IS911B-RELATED"/>
    <property type="match status" value="1"/>
</dbReference>
<protein>
    <recommendedName>
        <fullName evidence="4">Transposase</fullName>
    </recommendedName>
</protein>
<reference evidence="2 3" key="1">
    <citation type="submission" date="2020-06" db="EMBL/GenBank/DDBJ databases">
        <title>Actinomadura xiongansis sp. nov., isolated from soil of Baiyangdian.</title>
        <authorList>
            <person name="Zhang X."/>
        </authorList>
    </citation>
    <scope>NUCLEOTIDE SEQUENCE [LARGE SCALE GENOMIC DNA]</scope>
    <source>
        <strain evidence="2 3">HBUM206468</strain>
    </source>
</reference>
<feature type="compositionally biased region" description="Basic and acidic residues" evidence="1">
    <location>
        <begin position="112"/>
        <end position="131"/>
    </location>
</feature>
<feature type="region of interest" description="Disordered" evidence="1">
    <location>
        <begin position="83"/>
        <end position="131"/>
    </location>
</feature>
<dbReference type="RefSeq" id="WP_187242093.1">
    <property type="nucleotide sequence ID" value="NZ_BAAAOK010000017.1"/>
</dbReference>
<feature type="compositionally biased region" description="Basic and acidic residues" evidence="1">
    <location>
        <begin position="93"/>
        <end position="103"/>
    </location>
</feature>
<evidence type="ECO:0008006" key="4">
    <source>
        <dbReference type="Google" id="ProtNLM"/>
    </source>
</evidence>
<sequence length="131" mass="14921">MSKNTVAKLMAELGLVARRKKRRKGLTKADVSVRKAPDLLQRHFDPPEAPNVAWVGDLTEIPNDEGPFYLASVLELAGRRCVGRPTCPKRARGRELQDRDHHNRSLYGFRGLPRETQPRRSRDARETGERP</sequence>